<organism evidence="3 4">
    <name type="scientific">Apiospora marii</name>
    <dbReference type="NCBI Taxonomy" id="335849"/>
    <lineage>
        <taxon>Eukaryota</taxon>
        <taxon>Fungi</taxon>
        <taxon>Dikarya</taxon>
        <taxon>Ascomycota</taxon>
        <taxon>Pezizomycotina</taxon>
        <taxon>Sordariomycetes</taxon>
        <taxon>Xylariomycetidae</taxon>
        <taxon>Amphisphaeriales</taxon>
        <taxon>Apiosporaceae</taxon>
        <taxon>Apiospora</taxon>
    </lineage>
</organism>
<dbReference type="InterPro" id="IPR009057">
    <property type="entry name" value="Homeodomain-like_sf"/>
</dbReference>
<gene>
    <name evidence="3" type="ORF">PG991_009017</name>
</gene>
<feature type="compositionally biased region" description="Low complexity" evidence="1">
    <location>
        <begin position="80"/>
        <end position="95"/>
    </location>
</feature>
<name>A0ABR1RJH8_9PEZI</name>
<feature type="region of interest" description="Disordered" evidence="1">
    <location>
        <begin position="58"/>
        <end position="108"/>
    </location>
</feature>
<dbReference type="Proteomes" id="UP001396898">
    <property type="component" value="Unassembled WGS sequence"/>
</dbReference>
<evidence type="ECO:0000313" key="4">
    <source>
        <dbReference type="Proteomes" id="UP001396898"/>
    </source>
</evidence>
<comment type="caution">
    <text evidence="3">The sequence shown here is derived from an EMBL/GenBank/DDBJ whole genome shotgun (WGS) entry which is preliminary data.</text>
</comment>
<dbReference type="PROSITE" id="PS50090">
    <property type="entry name" value="MYB_LIKE"/>
    <property type="match status" value="1"/>
</dbReference>
<dbReference type="SUPFAM" id="SSF46689">
    <property type="entry name" value="Homeodomain-like"/>
    <property type="match status" value="1"/>
</dbReference>
<dbReference type="EMBL" id="JAQQWI010000013">
    <property type="protein sequence ID" value="KAK8013424.1"/>
    <property type="molecule type" value="Genomic_DNA"/>
</dbReference>
<dbReference type="CDD" id="cd00167">
    <property type="entry name" value="SANT"/>
    <property type="match status" value="1"/>
</dbReference>
<evidence type="ECO:0000256" key="1">
    <source>
        <dbReference type="SAM" id="MobiDB-lite"/>
    </source>
</evidence>
<dbReference type="InterPro" id="IPR001005">
    <property type="entry name" value="SANT/Myb"/>
</dbReference>
<evidence type="ECO:0000313" key="3">
    <source>
        <dbReference type="EMBL" id="KAK8013424.1"/>
    </source>
</evidence>
<keyword evidence="4" id="KW-1185">Reference proteome</keyword>
<proteinExistence type="predicted"/>
<feature type="domain" description="Myb-like" evidence="2">
    <location>
        <begin position="100"/>
        <end position="148"/>
    </location>
</feature>
<protein>
    <recommendedName>
        <fullName evidence="2">Myb-like domain-containing protein</fullName>
    </recommendedName>
</protein>
<feature type="compositionally biased region" description="Acidic residues" evidence="1">
    <location>
        <begin position="62"/>
        <end position="79"/>
    </location>
</feature>
<reference evidence="3 4" key="1">
    <citation type="submission" date="2023-01" db="EMBL/GenBank/DDBJ databases">
        <title>Analysis of 21 Apiospora genomes using comparative genomics revels a genus with tremendous synthesis potential of carbohydrate active enzymes and secondary metabolites.</title>
        <authorList>
            <person name="Sorensen T."/>
        </authorList>
    </citation>
    <scope>NUCLEOTIDE SEQUENCE [LARGE SCALE GENOMIC DNA]</scope>
    <source>
        <strain evidence="3 4">CBS 20057</strain>
    </source>
</reference>
<accession>A0ABR1RJH8</accession>
<sequence length="158" mass="17934">MLLASRTSLPDGETSRVMLQLLIGSVRDFVDLSRQERTIIQSSDSLKLENAYMMDATVQLGEEMEVSSDDDESTEDTDDSNSQSDGAASDGTSSSILDEDQRSKRRRWSELEERRLRAWVKEGKDWNWIADKLHRSEAAVSQHWIIMAQKHGSGKNRT</sequence>
<evidence type="ECO:0000259" key="2">
    <source>
        <dbReference type="PROSITE" id="PS50090"/>
    </source>
</evidence>